<organism evidence="1 2">
    <name type="scientific">Phytophthora cactorum</name>
    <dbReference type="NCBI Taxonomy" id="29920"/>
    <lineage>
        <taxon>Eukaryota</taxon>
        <taxon>Sar</taxon>
        <taxon>Stramenopiles</taxon>
        <taxon>Oomycota</taxon>
        <taxon>Peronosporomycetes</taxon>
        <taxon>Peronosporales</taxon>
        <taxon>Peronosporaceae</taxon>
        <taxon>Phytophthora</taxon>
    </lineage>
</organism>
<accession>A0A8T1UYH1</accession>
<dbReference type="AlphaFoldDB" id="A0A8T1UYH1"/>
<evidence type="ECO:0000313" key="2">
    <source>
        <dbReference type="Proteomes" id="UP000688947"/>
    </source>
</evidence>
<gene>
    <name evidence="1" type="ORF">JG687_00001269</name>
</gene>
<proteinExistence type="predicted"/>
<dbReference type="Proteomes" id="UP000688947">
    <property type="component" value="Unassembled WGS sequence"/>
</dbReference>
<dbReference type="EMBL" id="JAENGZ010000029">
    <property type="protein sequence ID" value="KAG6972808.1"/>
    <property type="molecule type" value="Genomic_DNA"/>
</dbReference>
<sequence>MPHGFQKDKNVLDVALMTTLLLDRARERHGKLYILSKDCEKCFDRITRWVMTYIYQRTGVPPILYNILVGF</sequence>
<reference evidence="1" key="1">
    <citation type="submission" date="2021-01" db="EMBL/GenBank/DDBJ databases">
        <title>Phytophthora aleatoria, a newly-described species from Pinus radiata is distinct from Phytophthora cactorum isolates based on comparative genomics.</title>
        <authorList>
            <person name="Mcdougal R."/>
            <person name="Panda P."/>
            <person name="Williams N."/>
            <person name="Studholme D.J."/>
        </authorList>
    </citation>
    <scope>NUCLEOTIDE SEQUENCE</scope>
    <source>
        <strain evidence="1">NZFS 3830</strain>
    </source>
</reference>
<dbReference type="OrthoDB" id="123906at2759"/>
<comment type="caution">
    <text evidence="1">The sequence shown here is derived from an EMBL/GenBank/DDBJ whole genome shotgun (WGS) entry which is preliminary data.</text>
</comment>
<evidence type="ECO:0000313" key="1">
    <source>
        <dbReference type="EMBL" id="KAG6972808.1"/>
    </source>
</evidence>
<name>A0A8T1UYH1_9STRA</name>
<evidence type="ECO:0008006" key="3">
    <source>
        <dbReference type="Google" id="ProtNLM"/>
    </source>
</evidence>
<protein>
    <recommendedName>
        <fullName evidence="3">Reverse transcriptase domain-containing protein</fullName>
    </recommendedName>
</protein>